<dbReference type="STRING" id="1754192.A0A1Y1VQT3"/>
<keyword evidence="8" id="KW-1185">Reference proteome</keyword>
<keyword evidence="4" id="KW-0472">Membrane</keyword>
<feature type="signal peptide" evidence="5">
    <location>
        <begin position="1"/>
        <end position="21"/>
    </location>
</feature>
<dbReference type="EMBL" id="MCFG01000620">
    <property type="protein sequence ID" value="ORX63523.1"/>
    <property type="molecule type" value="Genomic_DNA"/>
</dbReference>
<dbReference type="Pfam" id="PF00018">
    <property type="entry name" value="SH3_1"/>
    <property type="match status" value="1"/>
</dbReference>
<dbReference type="Proteomes" id="UP000193944">
    <property type="component" value="Unassembled WGS sequence"/>
</dbReference>
<gene>
    <name evidence="7" type="ORF">BCR32DRAFT_139825</name>
</gene>
<protein>
    <recommendedName>
        <fullName evidence="6">SH3 domain-containing protein</fullName>
    </recommendedName>
</protein>
<name>A0A1Y1VQT3_9FUNG</name>
<feature type="domain" description="SH3" evidence="6">
    <location>
        <begin position="332"/>
        <end position="393"/>
    </location>
</feature>
<keyword evidence="4" id="KW-1133">Transmembrane helix</keyword>
<reference evidence="7 8" key="1">
    <citation type="submission" date="2016-08" db="EMBL/GenBank/DDBJ databases">
        <title>A Parts List for Fungal Cellulosomes Revealed by Comparative Genomics.</title>
        <authorList>
            <consortium name="DOE Joint Genome Institute"/>
            <person name="Haitjema C.H."/>
            <person name="Gilmore S.P."/>
            <person name="Henske J.K."/>
            <person name="Solomon K.V."/>
            <person name="De Groot R."/>
            <person name="Kuo A."/>
            <person name="Mondo S.J."/>
            <person name="Salamov A.A."/>
            <person name="Labutti K."/>
            <person name="Zhao Z."/>
            <person name="Chiniquy J."/>
            <person name="Barry K."/>
            <person name="Brewer H.M."/>
            <person name="Purvine S.O."/>
            <person name="Wright A.T."/>
            <person name="Boxma B."/>
            <person name="Van Alen T."/>
            <person name="Hackstein J.H."/>
            <person name="Baker S.E."/>
            <person name="Grigoriev I.V."/>
            <person name="O'Malley M.A."/>
        </authorList>
    </citation>
    <scope>NUCLEOTIDE SEQUENCE [LARGE SCALE GENOMIC DNA]</scope>
    <source>
        <strain evidence="7 8">S4</strain>
    </source>
</reference>
<keyword evidence="5" id="KW-0732">Signal</keyword>
<evidence type="ECO:0000256" key="1">
    <source>
        <dbReference type="ARBA" id="ARBA00022443"/>
    </source>
</evidence>
<accession>A0A1Y1VQT3</accession>
<dbReference type="SUPFAM" id="SSF50044">
    <property type="entry name" value="SH3-domain"/>
    <property type="match status" value="1"/>
</dbReference>
<evidence type="ECO:0000256" key="5">
    <source>
        <dbReference type="SAM" id="SignalP"/>
    </source>
</evidence>
<evidence type="ECO:0000313" key="7">
    <source>
        <dbReference type="EMBL" id="ORX63523.1"/>
    </source>
</evidence>
<feature type="chain" id="PRO_5013254278" description="SH3 domain-containing protein" evidence="5">
    <location>
        <begin position="22"/>
        <end position="425"/>
    </location>
</feature>
<dbReference type="SMART" id="SM00326">
    <property type="entry name" value="SH3"/>
    <property type="match status" value="1"/>
</dbReference>
<evidence type="ECO:0000313" key="8">
    <source>
        <dbReference type="Proteomes" id="UP000193944"/>
    </source>
</evidence>
<comment type="caution">
    <text evidence="7">The sequence shown here is derived from an EMBL/GenBank/DDBJ whole genome shotgun (WGS) entry which is preliminary data.</text>
</comment>
<dbReference type="OrthoDB" id="2154322at2759"/>
<feature type="compositionally biased region" description="Acidic residues" evidence="3">
    <location>
        <begin position="67"/>
        <end position="102"/>
    </location>
</feature>
<evidence type="ECO:0000256" key="2">
    <source>
        <dbReference type="PROSITE-ProRule" id="PRU00192"/>
    </source>
</evidence>
<organism evidence="7 8">
    <name type="scientific">Anaeromyces robustus</name>
    <dbReference type="NCBI Taxonomy" id="1754192"/>
    <lineage>
        <taxon>Eukaryota</taxon>
        <taxon>Fungi</taxon>
        <taxon>Fungi incertae sedis</taxon>
        <taxon>Chytridiomycota</taxon>
        <taxon>Chytridiomycota incertae sedis</taxon>
        <taxon>Neocallimastigomycetes</taxon>
        <taxon>Neocallimastigales</taxon>
        <taxon>Neocallimastigaceae</taxon>
        <taxon>Anaeromyces</taxon>
    </lineage>
</organism>
<dbReference type="InterPro" id="IPR036028">
    <property type="entry name" value="SH3-like_dom_sf"/>
</dbReference>
<evidence type="ECO:0000259" key="6">
    <source>
        <dbReference type="PROSITE" id="PS50002"/>
    </source>
</evidence>
<dbReference type="Gene3D" id="2.30.30.40">
    <property type="entry name" value="SH3 Domains"/>
    <property type="match status" value="1"/>
</dbReference>
<feature type="transmembrane region" description="Helical" evidence="4">
    <location>
        <begin position="262"/>
        <end position="282"/>
    </location>
</feature>
<dbReference type="AlphaFoldDB" id="A0A1Y1VQT3"/>
<reference evidence="7 8" key="2">
    <citation type="submission" date="2016-08" db="EMBL/GenBank/DDBJ databases">
        <title>Pervasive Adenine N6-methylation of Active Genes in Fungi.</title>
        <authorList>
            <consortium name="DOE Joint Genome Institute"/>
            <person name="Mondo S.J."/>
            <person name="Dannebaum R.O."/>
            <person name="Kuo R.C."/>
            <person name="Labutti K."/>
            <person name="Haridas S."/>
            <person name="Kuo A."/>
            <person name="Salamov A."/>
            <person name="Ahrendt S.R."/>
            <person name="Lipzen A."/>
            <person name="Sullivan W."/>
            <person name="Andreopoulos W.B."/>
            <person name="Clum A."/>
            <person name="Lindquist E."/>
            <person name="Daum C."/>
            <person name="Ramamoorthy G.K."/>
            <person name="Gryganskyi A."/>
            <person name="Culley D."/>
            <person name="Magnuson J.K."/>
            <person name="James T.Y."/>
            <person name="O'Malley M.A."/>
            <person name="Stajich J.E."/>
            <person name="Spatafora J.W."/>
            <person name="Visel A."/>
            <person name="Grigoriev I.V."/>
        </authorList>
    </citation>
    <scope>NUCLEOTIDE SEQUENCE [LARGE SCALE GENOMIC DNA]</scope>
    <source>
        <strain evidence="7 8">S4</strain>
    </source>
</reference>
<keyword evidence="4" id="KW-0812">Transmembrane</keyword>
<proteinExistence type="predicted"/>
<dbReference type="InterPro" id="IPR001452">
    <property type="entry name" value="SH3_domain"/>
</dbReference>
<dbReference type="PROSITE" id="PS50002">
    <property type="entry name" value="SH3"/>
    <property type="match status" value="1"/>
</dbReference>
<evidence type="ECO:0000256" key="4">
    <source>
        <dbReference type="SAM" id="Phobius"/>
    </source>
</evidence>
<feature type="region of interest" description="Disordered" evidence="3">
    <location>
        <begin position="58"/>
        <end position="109"/>
    </location>
</feature>
<evidence type="ECO:0000256" key="3">
    <source>
        <dbReference type="SAM" id="MobiDB-lite"/>
    </source>
</evidence>
<keyword evidence="1 2" id="KW-0728">SH3 domain</keyword>
<sequence>MNSKSLLFIFALLALFSVSSAHVAEKRDLEDQEILYDAVSLIQKIIVHNEEKEKQRIAESLKTNDDELKDEIEVDVEPIDEEPVEQEEPVDEEPPVEQEQPIDLESPNDGKYMVAMDEENNDNVDNEELGPVDDVEVITVTVEIEEGADVVDVELGQPDLGKNVVAGDIDIDVEEGGEEAAVEGEAGEDVAAEEINIDETEEIVQNPDALGEVEYDVDINAVDTPKEETNYYNVEEGEYNAEEDSYETIVTSVEGDEKGNGGIIGASVAVVGAFGVIGALGYKYTQRKKRVLLPFHEDLLEKDGFYDNAEQHIIPVWAATCKKEENEEEKEDEDKLFEVVYNYEPELPDELKLTVGDKIKIKEIYEDGWAYGYNKTTQLFGTFPSTSLGEDFNPESVPQYKPEEVAVEMNDNMVEELKKKIVESN</sequence>